<proteinExistence type="predicted"/>
<evidence type="ECO:0000313" key="2">
    <source>
        <dbReference type="EMBL" id="EJX10788.1"/>
    </source>
</evidence>
<dbReference type="EMBL" id="AMCI01000084">
    <property type="protein sequence ID" value="EJX10788.1"/>
    <property type="molecule type" value="Genomic_DNA"/>
</dbReference>
<feature type="region of interest" description="Disordered" evidence="1">
    <location>
        <begin position="1"/>
        <end position="36"/>
    </location>
</feature>
<dbReference type="AlphaFoldDB" id="J9H434"/>
<accession>J9H434</accession>
<comment type="caution">
    <text evidence="2">The sequence shown here is derived from an EMBL/GenBank/DDBJ whole genome shotgun (WGS) entry which is preliminary data.</text>
</comment>
<name>J9H434_9ZZZZ</name>
<reference evidence="2" key="1">
    <citation type="journal article" date="2012" name="PLoS ONE">
        <title>Gene sets for utilization of primary and secondary nutrition supplies in the distal gut of endangered iberian lynx.</title>
        <authorList>
            <person name="Alcaide M."/>
            <person name="Messina E."/>
            <person name="Richter M."/>
            <person name="Bargiela R."/>
            <person name="Peplies J."/>
            <person name="Huws S.A."/>
            <person name="Newbold C.J."/>
            <person name="Golyshin P.N."/>
            <person name="Simon M.A."/>
            <person name="Lopez G."/>
            <person name="Yakimov M.M."/>
            <person name="Ferrer M."/>
        </authorList>
    </citation>
    <scope>NUCLEOTIDE SEQUENCE</scope>
</reference>
<protein>
    <submittedName>
        <fullName evidence="2">Uncharacterized protein</fullName>
    </submittedName>
</protein>
<evidence type="ECO:0000256" key="1">
    <source>
        <dbReference type="SAM" id="MobiDB-lite"/>
    </source>
</evidence>
<sequence>MKSTAPRIQPSSHANSFYPKANPIMHSGETSETKLREGVISQERSLIKSVTTFVKVKPRCLYFLKIRLMKGKL</sequence>
<organism evidence="2">
    <name type="scientific">gut metagenome</name>
    <dbReference type="NCBI Taxonomy" id="749906"/>
    <lineage>
        <taxon>unclassified sequences</taxon>
        <taxon>metagenomes</taxon>
        <taxon>organismal metagenomes</taxon>
    </lineage>
</organism>
<gene>
    <name evidence="2" type="ORF">EVA_00515</name>
</gene>